<reference evidence="1" key="1">
    <citation type="journal article" date="2014" name="Int. J. Syst. Evol. Microbiol.">
        <title>Complete genome sequence of Corynebacterium casei LMG S-19264T (=DSM 44701T), isolated from a smear-ripened cheese.</title>
        <authorList>
            <consortium name="US DOE Joint Genome Institute (JGI-PGF)"/>
            <person name="Walter F."/>
            <person name="Albersmeier A."/>
            <person name="Kalinowski J."/>
            <person name="Ruckert C."/>
        </authorList>
    </citation>
    <scope>NUCLEOTIDE SEQUENCE</scope>
    <source>
        <strain evidence="1">CGMCC 1.12726</strain>
    </source>
</reference>
<sequence length="81" mass="9521">MQSSMLSHALAVEFPELLERIHFLKASDHHFARLLEEHDAVDQRITRDEEKIEPLSDETLHELKQQRLKLKDELYQIATSA</sequence>
<accession>A0A917FRK7</accession>
<comment type="caution">
    <text evidence="1">The sequence shown here is derived from an EMBL/GenBank/DDBJ whole genome shotgun (WGS) entry which is preliminary data.</text>
</comment>
<dbReference type="InterPro" id="IPR038444">
    <property type="entry name" value="DUF465_sf"/>
</dbReference>
<evidence type="ECO:0008006" key="3">
    <source>
        <dbReference type="Google" id="ProtNLM"/>
    </source>
</evidence>
<dbReference type="EMBL" id="BMFO01000005">
    <property type="protein sequence ID" value="GGF98024.1"/>
    <property type="molecule type" value="Genomic_DNA"/>
</dbReference>
<dbReference type="Gene3D" id="6.10.280.50">
    <property type="match status" value="1"/>
</dbReference>
<evidence type="ECO:0000313" key="1">
    <source>
        <dbReference type="EMBL" id="GGF98024.1"/>
    </source>
</evidence>
<protein>
    <recommendedName>
        <fullName evidence="3">DUF465 domain-containing protein</fullName>
    </recommendedName>
</protein>
<dbReference type="Proteomes" id="UP000632858">
    <property type="component" value="Unassembled WGS sequence"/>
</dbReference>
<gene>
    <name evidence="1" type="ORF">GCM10010960_19630</name>
</gene>
<proteinExistence type="predicted"/>
<organism evidence="1 2">
    <name type="scientific">Arenimonas maotaiensis</name>
    <dbReference type="NCBI Taxonomy" id="1446479"/>
    <lineage>
        <taxon>Bacteria</taxon>
        <taxon>Pseudomonadati</taxon>
        <taxon>Pseudomonadota</taxon>
        <taxon>Gammaproteobacteria</taxon>
        <taxon>Lysobacterales</taxon>
        <taxon>Lysobacteraceae</taxon>
        <taxon>Arenimonas</taxon>
    </lineage>
</organism>
<dbReference type="Pfam" id="PF04325">
    <property type="entry name" value="DUF465"/>
    <property type="match status" value="1"/>
</dbReference>
<keyword evidence="2" id="KW-1185">Reference proteome</keyword>
<reference evidence="1" key="2">
    <citation type="submission" date="2020-09" db="EMBL/GenBank/DDBJ databases">
        <authorList>
            <person name="Sun Q."/>
            <person name="Zhou Y."/>
        </authorList>
    </citation>
    <scope>NUCLEOTIDE SEQUENCE</scope>
    <source>
        <strain evidence="1">CGMCC 1.12726</strain>
    </source>
</reference>
<name>A0A917FRK7_9GAMM</name>
<evidence type="ECO:0000313" key="2">
    <source>
        <dbReference type="Proteomes" id="UP000632858"/>
    </source>
</evidence>
<dbReference type="AlphaFoldDB" id="A0A917FRK7"/>
<dbReference type="RefSeq" id="WP_229730249.1">
    <property type="nucleotide sequence ID" value="NZ_BMFO01000005.1"/>
</dbReference>
<dbReference type="InterPro" id="IPR007420">
    <property type="entry name" value="DUF465"/>
</dbReference>